<gene>
    <name evidence="1" type="ORF">DHETER_LOCUS12272</name>
</gene>
<feature type="non-terminal residue" evidence="1">
    <location>
        <position position="1"/>
    </location>
</feature>
<evidence type="ECO:0000313" key="1">
    <source>
        <dbReference type="EMBL" id="CAG8711207.1"/>
    </source>
</evidence>
<proteinExistence type="predicted"/>
<dbReference type="EMBL" id="CAJVPU010029590">
    <property type="protein sequence ID" value="CAG8711207.1"/>
    <property type="molecule type" value="Genomic_DNA"/>
</dbReference>
<dbReference type="Proteomes" id="UP000789702">
    <property type="component" value="Unassembled WGS sequence"/>
</dbReference>
<evidence type="ECO:0000313" key="2">
    <source>
        <dbReference type="Proteomes" id="UP000789702"/>
    </source>
</evidence>
<organism evidence="1 2">
    <name type="scientific">Dentiscutata heterogama</name>
    <dbReference type="NCBI Taxonomy" id="1316150"/>
    <lineage>
        <taxon>Eukaryota</taxon>
        <taxon>Fungi</taxon>
        <taxon>Fungi incertae sedis</taxon>
        <taxon>Mucoromycota</taxon>
        <taxon>Glomeromycotina</taxon>
        <taxon>Glomeromycetes</taxon>
        <taxon>Diversisporales</taxon>
        <taxon>Gigasporaceae</taxon>
        <taxon>Dentiscutata</taxon>
    </lineage>
</organism>
<comment type="caution">
    <text evidence="1">The sequence shown here is derived from an EMBL/GenBank/DDBJ whole genome shotgun (WGS) entry which is preliminary data.</text>
</comment>
<keyword evidence="2" id="KW-1185">Reference proteome</keyword>
<reference evidence="1" key="1">
    <citation type="submission" date="2021-06" db="EMBL/GenBank/DDBJ databases">
        <authorList>
            <person name="Kallberg Y."/>
            <person name="Tangrot J."/>
            <person name="Rosling A."/>
        </authorList>
    </citation>
    <scope>NUCLEOTIDE SEQUENCE</scope>
    <source>
        <strain evidence="1">IL203A</strain>
    </source>
</reference>
<sequence>SDGETGVAQGTLDAAIEFVKNNPDRIIISGFCRSDRRNDDGLIHKKYSFLKTECDDNYCAICDDKYCAIEQNIKISEATLIILLENN</sequence>
<feature type="non-terminal residue" evidence="1">
    <location>
        <position position="87"/>
    </location>
</feature>
<protein>
    <submittedName>
        <fullName evidence="1">12087_t:CDS:1</fullName>
    </submittedName>
</protein>
<name>A0ACA9PJ75_9GLOM</name>
<accession>A0ACA9PJ75</accession>